<evidence type="ECO:0000313" key="1">
    <source>
        <dbReference type="EMBL" id="MCZ0862278.1"/>
    </source>
</evidence>
<reference evidence="1" key="1">
    <citation type="submission" date="2022-12" db="EMBL/GenBank/DDBJ databases">
        <title>Isolation and characterisation of novel Methanocorpusculum spp. from native Australian herbivores indicates the genus is ancestrally host-associated.</title>
        <authorList>
            <person name="Volmer J.G."/>
            <person name="Soo R.M."/>
            <person name="Evans P.N."/>
            <person name="Hoedt E.C."/>
            <person name="Astorga Alsina A.L."/>
            <person name="Woodcroft B.J."/>
            <person name="Tyson G.W."/>
            <person name="Hugenholtz P."/>
            <person name="Morrison M."/>
        </authorList>
    </citation>
    <scope>NUCLEOTIDE SEQUENCE</scope>
    <source>
        <strain evidence="1">CW153</strain>
    </source>
</reference>
<dbReference type="Proteomes" id="UP001141336">
    <property type="component" value="Unassembled WGS sequence"/>
</dbReference>
<organism evidence="1 2">
    <name type="scientific">Methanocorpusculum vombati</name>
    <dbReference type="NCBI Taxonomy" id="3002864"/>
    <lineage>
        <taxon>Archaea</taxon>
        <taxon>Methanobacteriati</taxon>
        <taxon>Methanobacteriota</taxon>
        <taxon>Stenosarchaea group</taxon>
        <taxon>Methanomicrobia</taxon>
        <taxon>Methanomicrobiales</taxon>
        <taxon>Methanocorpusculaceae</taxon>
        <taxon>Methanocorpusculum</taxon>
    </lineage>
</organism>
<sequence length="60" mass="6795">MEEIDKYLEGTGMPLIEFIRRACREKLNREAGGAAEGVLSKEEIEQLIDQKVREIFKGGV</sequence>
<protein>
    <submittedName>
        <fullName evidence="1">Uncharacterized protein</fullName>
    </submittedName>
</protein>
<name>A0ABT4IMI6_9EURY</name>
<gene>
    <name evidence="1" type="ORF">O0S09_03285</name>
</gene>
<accession>A0ABT4IMI6</accession>
<keyword evidence="2" id="KW-1185">Reference proteome</keyword>
<dbReference type="EMBL" id="JAPTGC010000003">
    <property type="protein sequence ID" value="MCZ0862278.1"/>
    <property type="molecule type" value="Genomic_DNA"/>
</dbReference>
<comment type="caution">
    <text evidence="1">The sequence shown here is derived from an EMBL/GenBank/DDBJ whole genome shotgun (WGS) entry which is preliminary data.</text>
</comment>
<evidence type="ECO:0000313" key="2">
    <source>
        <dbReference type="Proteomes" id="UP001141336"/>
    </source>
</evidence>
<proteinExistence type="predicted"/>